<evidence type="ECO:0000259" key="1">
    <source>
        <dbReference type="Pfam" id="PF01693"/>
    </source>
</evidence>
<dbReference type="Pfam" id="PF01693">
    <property type="entry name" value="Cauli_VI"/>
    <property type="match status" value="1"/>
</dbReference>
<organism evidence="2 3">
    <name type="scientific">Armillaria solidipes</name>
    <dbReference type="NCBI Taxonomy" id="1076256"/>
    <lineage>
        <taxon>Eukaryota</taxon>
        <taxon>Fungi</taxon>
        <taxon>Dikarya</taxon>
        <taxon>Basidiomycota</taxon>
        <taxon>Agaricomycotina</taxon>
        <taxon>Agaricomycetes</taxon>
        <taxon>Agaricomycetidae</taxon>
        <taxon>Agaricales</taxon>
        <taxon>Marasmiineae</taxon>
        <taxon>Physalacriaceae</taxon>
        <taxon>Armillaria</taxon>
    </lineage>
</organism>
<proteinExistence type="predicted"/>
<dbReference type="Proteomes" id="UP000218334">
    <property type="component" value="Unassembled WGS sequence"/>
</dbReference>
<dbReference type="Gene3D" id="3.40.970.10">
    <property type="entry name" value="Ribonuclease H1, N-terminal domain"/>
    <property type="match status" value="1"/>
</dbReference>
<dbReference type="InterPro" id="IPR037056">
    <property type="entry name" value="RNase_H1_N_sf"/>
</dbReference>
<accession>A0A2H3C284</accession>
<name>A0A2H3C284_9AGAR</name>
<evidence type="ECO:0000313" key="2">
    <source>
        <dbReference type="EMBL" id="PBK69406.1"/>
    </source>
</evidence>
<dbReference type="AlphaFoldDB" id="A0A2H3C284"/>
<dbReference type="InterPro" id="IPR011320">
    <property type="entry name" value="RNase_H1_N"/>
</dbReference>
<dbReference type="EMBL" id="KZ293429">
    <property type="protein sequence ID" value="PBK69406.1"/>
    <property type="molecule type" value="Genomic_DNA"/>
</dbReference>
<evidence type="ECO:0000313" key="3">
    <source>
        <dbReference type="Proteomes" id="UP000218334"/>
    </source>
</evidence>
<protein>
    <recommendedName>
        <fullName evidence="1">Ribonuclease H1 N-terminal domain-containing protein</fullName>
    </recommendedName>
</protein>
<gene>
    <name evidence="2" type="ORF">ARMSODRAFT_1018823</name>
</gene>
<sequence length="395" mass="43623">MSSPIVAETGEAAKLIKMAHDAGILLDRERDLLLSLIAPKDTVAATQGPPKLMKIETATVPNGFTTVSTSSSQAIVFLNTGNIYYRCADTNASTYWAVVRGKVPRIYDTAEDSLAQVSGVSNCLHHSGFTTQEEAAAYIESFMAKKEACWGVMLCQLRARAMQKRQNRIDPSDSADTEVHTASPLQPWDIRSHDAIAGVDAPSVFQSPTTFTSRLNLILPQNLTSDSWQLHLAHSTWWNAKEHGRFLTYDPTTQTIVVAPYPALASPTHPIPLTIPQLVQFVFNGYTNNGHREHRWISCLCGPIAGNWDTFTPIQVFAIQDKHVEGSKTPEYVLGCRNRQGGCGYHVPLGWIATGFRPPADPVACFRDDVFCGFPRRVKLPSVKIWYDHVVESGE</sequence>
<keyword evidence="3" id="KW-1185">Reference proteome</keyword>
<feature type="domain" description="Ribonuclease H1 N-terminal" evidence="1">
    <location>
        <begin position="95"/>
        <end position="138"/>
    </location>
</feature>
<reference evidence="3" key="1">
    <citation type="journal article" date="2017" name="Nat. Ecol. Evol.">
        <title>Genome expansion and lineage-specific genetic innovations in the forest pathogenic fungi Armillaria.</title>
        <authorList>
            <person name="Sipos G."/>
            <person name="Prasanna A.N."/>
            <person name="Walter M.C."/>
            <person name="O'Connor E."/>
            <person name="Balint B."/>
            <person name="Krizsan K."/>
            <person name="Kiss B."/>
            <person name="Hess J."/>
            <person name="Varga T."/>
            <person name="Slot J."/>
            <person name="Riley R."/>
            <person name="Boka B."/>
            <person name="Rigling D."/>
            <person name="Barry K."/>
            <person name="Lee J."/>
            <person name="Mihaltcheva S."/>
            <person name="LaButti K."/>
            <person name="Lipzen A."/>
            <person name="Waldron R."/>
            <person name="Moloney N.M."/>
            <person name="Sperisen C."/>
            <person name="Kredics L."/>
            <person name="Vagvoelgyi C."/>
            <person name="Patrignani A."/>
            <person name="Fitzpatrick D."/>
            <person name="Nagy I."/>
            <person name="Doyle S."/>
            <person name="Anderson J.B."/>
            <person name="Grigoriev I.V."/>
            <person name="Gueldener U."/>
            <person name="Muensterkoetter M."/>
            <person name="Nagy L.G."/>
        </authorList>
    </citation>
    <scope>NUCLEOTIDE SEQUENCE [LARGE SCALE GENOMIC DNA]</scope>
    <source>
        <strain evidence="3">28-4</strain>
    </source>
</reference>